<keyword evidence="1" id="KW-1133">Transmembrane helix</keyword>
<name>A0A6L6WR33_9ACTN</name>
<feature type="transmembrane region" description="Helical" evidence="1">
    <location>
        <begin position="66"/>
        <end position="88"/>
    </location>
</feature>
<dbReference type="Proteomes" id="UP000483802">
    <property type="component" value="Unassembled WGS sequence"/>
</dbReference>
<reference evidence="2 3" key="1">
    <citation type="submission" date="2019-11" db="EMBL/GenBank/DDBJ databases">
        <title>Streptomyces typhae sp. nov., a novel endophytic actinomycete isolated from the root of cattail pollen (Typha angustifolia L.).</title>
        <authorList>
            <person name="Peng C."/>
        </authorList>
    </citation>
    <scope>NUCLEOTIDE SEQUENCE [LARGE SCALE GENOMIC DNA]</scope>
    <source>
        <strain evidence="3">p1417</strain>
    </source>
</reference>
<feature type="transmembrane region" description="Helical" evidence="1">
    <location>
        <begin position="193"/>
        <end position="215"/>
    </location>
</feature>
<evidence type="ECO:0000313" key="2">
    <source>
        <dbReference type="EMBL" id="MVO83978.1"/>
    </source>
</evidence>
<feature type="transmembrane region" description="Helical" evidence="1">
    <location>
        <begin position="151"/>
        <end position="172"/>
    </location>
</feature>
<gene>
    <name evidence="2" type="ORF">GPA10_04145</name>
</gene>
<dbReference type="Pfam" id="PF06197">
    <property type="entry name" value="DUF998"/>
    <property type="match status" value="1"/>
</dbReference>
<feature type="transmembrane region" description="Helical" evidence="1">
    <location>
        <begin position="227"/>
        <end position="247"/>
    </location>
</feature>
<keyword evidence="3" id="KW-1185">Reference proteome</keyword>
<feature type="transmembrane region" description="Helical" evidence="1">
    <location>
        <begin position="21"/>
        <end position="46"/>
    </location>
</feature>
<evidence type="ECO:0000256" key="1">
    <source>
        <dbReference type="SAM" id="Phobius"/>
    </source>
</evidence>
<feature type="transmembrane region" description="Helical" evidence="1">
    <location>
        <begin position="100"/>
        <end position="118"/>
    </location>
</feature>
<keyword evidence="1" id="KW-0812">Transmembrane</keyword>
<proteinExistence type="predicted"/>
<organism evidence="2 3">
    <name type="scientific">Streptomyces typhae</name>
    <dbReference type="NCBI Taxonomy" id="2681492"/>
    <lineage>
        <taxon>Bacteria</taxon>
        <taxon>Bacillati</taxon>
        <taxon>Actinomycetota</taxon>
        <taxon>Actinomycetes</taxon>
        <taxon>Kitasatosporales</taxon>
        <taxon>Streptomycetaceae</taxon>
        <taxon>Streptomyces</taxon>
    </lineage>
</organism>
<evidence type="ECO:0000313" key="3">
    <source>
        <dbReference type="Proteomes" id="UP000483802"/>
    </source>
</evidence>
<comment type="caution">
    <text evidence="2">The sequence shown here is derived from an EMBL/GenBank/DDBJ whole genome shotgun (WGS) entry which is preliminary data.</text>
</comment>
<protein>
    <submittedName>
        <fullName evidence="2">DUF998 domain-containing protein</fullName>
    </submittedName>
</protein>
<dbReference type="InterPro" id="IPR009339">
    <property type="entry name" value="DUF998"/>
</dbReference>
<dbReference type="EMBL" id="WPNZ01000002">
    <property type="protein sequence ID" value="MVO83978.1"/>
    <property type="molecule type" value="Genomic_DNA"/>
</dbReference>
<dbReference type="AlphaFoldDB" id="A0A6L6WR33"/>
<sequence length="254" mass="25912">MSPEQPGPPATGSARAAPRTAVAVLLTLGALAYTTWTLEAFLPTGLSPLRTYVSELAAKDQPYGTFFRTLDLAAGVLVCAGAVGGLLWLRPRAVSRGRGLLAAGGWGGVAVFGAATAADSRLPLSCAPTADAACAARERAGAVPLTHAAHAVSSSVAVAGALVGMVLLAVLVRSCGAPEEASTEARTEARTGRFLLVLVGLELIATVWTLAAVAAFDAGHGTWGLGVAQRVQLLTIAVWLVVVAWLVRAGRRRT</sequence>
<dbReference type="RefSeq" id="WP_246258760.1">
    <property type="nucleotide sequence ID" value="NZ_WPNZ01000002.1"/>
</dbReference>
<keyword evidence="1" id="KW-0472">Membrane</keyword>
<accession>A0A6L6WR33</accession>